<dbReference type="RefSeq" id="WP_248825025.1">
    <property type="nucleotide sequence ID" value="NZ_JALKFT010000011.1"/>
</dbReference>
<sequence>MTAPSNWRDVKARARAADPAWDSAARTARRAEMRGRMLASVSGAQLAEIRGQLGLTQASISQIENGTATGLEVLRTHITGLSGHPFHP</sequence>
<comment type="caution">
    <text evidence="1">The sequence shown here is derived from an EMBL/GenBank/DDBJ whole genome shotgun (WGS) entry which is preliminary data.</text>
</comment>
<keyword evidence="2" id="KW-1185">Reference proteome</keyword>
<organism evidence="1 2">
    <name type="scientific">Frankia umida</name>
    <dbReference type="NCBI Taxonomy" id="573489"/>
    <lineage>
        <taxon>Bacteria</taxon>
        <taxon>Bacillati</taxon>
        <taxon>Actinomycetota</taxon>
        <taxon>Actinomycetes</taxon>
        <taxon>Frankiales</taxon>
        <taxon>Frankiaceae</taxon>
        <taxon>Frankia</taxon>
    </lineage>
</organism>
<name>A0ABT0K0E9_9ACTN</name>
<gene>
    <name evidence="1" type="ORF">MXD59_13430</name>
</gene>
<evidence type="ECO:0000313" key="1">
    <source>
        <dbReference type="EMBL" id="MCK9876768.1"/>
    </source>
</evidence>
<proteinExistence type="predicted"/>
<protein>
    <submittedName>
        <fullName evidence="1">XRE family transcriptional regulator</fullName>
    </submittedName>
</protein>
<reference evidence="1 2" key="1">
    <citation type="submission" date="2022-04" db="EMBL/GenBank/DDBJ databases">
        <title>Genome diversity in the genus Frankia.</title>
        <authorList>
            <person name="Carlos-Shanley C."/>
            <person name="Hahn D."/>
        </authorList>
    </citation>
    <scope>NUCLEOTIDE SEQUENCE [LARGE SCALE GENOMIC DNA]</scope>
    <source>
        <strain evidence="1 2">Ag45/Mut15</strain>
    </source>
</reference>
<evidence type="ECO:0000313" key="2">
    <source>
        <dbReference type="Proteomes" id="UP001201873"/>
    </source>
</evidence>
<dbReference type="Proteomes" id="UP001201873">
    <property type="component" value="Unassembled WGS sequence"/>
</dbReference>
<accession>A0ABT0K0E9</accession>
<dbReference type="EMBL" id="JALKFT010000011">
    <property type="protein sequence ID" value="MCK9876768.1"/>
    <property type="molecule type" value="Genomic_DNA"/>
</dbReference>